<evidence type="ECO:0000313" key="4">
    <source>
        <dbReference type="Proteomes" id="UP000021315"/>
    </source>
</evidence>
<proteinExistence type="predicted"/>
<sequence>MDALPDLDLLNVAEKDQVIHDLWSLVGSLSVALTTLPKKVEELAARLVQNSRNSSKLPSSDGLDKPKPKSLRKAGERPSGGQQKISGCFRTMRGADTCCTLRSYLATLHKQSAKLFQVLTLTFQGSPPQPRFA</sequence>
<accession>A0A080M8V3</accession>
<feature type="domain" description="DUF6444" evidence="2">
    <location>
        <begin position="4"/>
        <end position="84"/>
    </location>
</feature>
<dbReference type="AlphaFoldDB" id="A0A080M8V3"/>
<evidence type="ECO:0000259" key="2">
    <source>
        <dbReference type="Pfam" id="PF20042"/>
    </source>
</evidence>
<gene>
    <name evidence="3" type="ORF">AW06_001524</name>
</gene>
<comment type="caution">
    <text evidence="3">The sequence shown here is derived from an EMBL/GenBank/DDBJ whole genome shotgun (WGS) entry which is preliminary data.</text>
</comment>
<name>A0A080M8V3_9PROT</name>
<reference evidence="3" key="1">
    <citation type="submission" date="2014-02" db="EMBL/GenBank/DDBJ databases">
        <title>Expanding our view of genomic diversity in Candidatus Accumulibacter clades.</title>
        <authorList>
            <person name="Skennerton C.T."/>
            <person name="Barr J.J."/>
            <person name="Slater F.R."/>
            <person name="Bond P.L."/>
            <person name="Tyson G.W."/>
        </authorList>
    </citation>
    <scope>NUCLEOTIDE SEQUENCE [LARGE SCALE GENOMIC DNA]</scope>
</reference>
<feature type="region of interest" description="Disordered" evidence="1">
    <location>
        <begin position="47"/>
        <end position="86"/>
    </location>
</feature>
<dbReference type="InterPro" id="IPR045618">
    <property type="entry name" value="DUF6444"/>
</dbReference>
<dbReference type="STRING" id="1453999.AW06_001524"/>
<evidence type="ECO:0000313" key="3">
    <source>
        <dbReference type="EMBL" id="KFB77406.1"/>
    </source>
</evidence>
<protein>
    <recommendedName>
        <fullName evidence="2">DUF6444 domain-containing protein</fullName>
    </recommendedName>
</protein>
<keyword evidence="4" id="KW-1185">Reference proteome</keyword>
<dbReference type="Proteomes" id="UP000021315">
    <property type="component" value="Unassembled WGS sequence"/>
</dbReference>
<feature type="compositionally biased region" description="Polar residues" evidence="1">
    <location>
        <begin position="48"/>
        <end position="58"/>
    </location>
</feature>
<organism evidence="3 4">
    <name type="scientific">Candidatus Accumulibacter cognatus</name>
    <dbReference type="NCBI Taxonomy" id="2954383"/>
    <lineage>
        <taxon>Bacteria</taxon>
        <taxon>Pseudomonadati</taxon>
        <taxon>Pseudomonadota</taxon>
        <taxon>Betaproteobacteria</taxon>
        <taxon>Candidatus Accumulibacter</taxon>
    </lineage>
</organism>
<evidence type="ECO:0000256" key="1">
    <source>
        <dbReference type="SAM" id="MobiDB-lite"/>
    </source>
</evidence>
<dbReference type="EMBL" id="JDST02000029">
    <property type="protein sequence ID" value="KFB77406.1"/>
    <property type="molecule type" value="Genomic_DNA"/>
</dbReference>
<dbReference type="Pfam" id="PF20042">
    <property type="entry name" value="DUF6444"/>
    <property type="match status" value="1"/>
</dbReference>